<feature type="signal peptide" evidence="2">
    <location>
        <begin position="1"/>
        <end position="21"/>
    </location>
</feature>
<dbReference type="Proteomes" id="UP001461498">
    <property type="component" value="Unassembled WGS sequence"/>
</dbReference>
<sequence length="197" mass="20988">MAKGPSVMVFLTLCIIHTAIAGEYEVSQISAPHLEHEDIGEGYEHTSFDHAEESSLENYEGEHHVEDIGNSLSDYHGANGATSYVKVNHDGDKEVSYAVDHSGYIGGSESYGDGGIGAETNHIYESHVQGDGAGTGAVSSSSYKDYTGKGSSYSVHQSHGHQGSASITTDHSSSKDHIQTTVYNSQSQGHGLEFDLH</sequence>
<feature type="compositionally biased region" description="Polar residues" evidence="1">
    <location>
        <begin position="137"/>
        <end position="171"/>
    </location>
</feature>
<evidence type="ECO:0000256" key="2">
    <source>
        <dbReference type="SAM" id="SignalP"/>
    </source>
</evidence>
<dbReference type="EMBL" id="JAPXFL010000012">
    <property type="protein sequence ID" value="KAK9498674.1"/>
    <property type="molecule type" value="Genomic_DNA"/>
</dbReference>
<proteinExistence type="predicted"/>
<protein>
    <submittedName>
        <fullName evidence="3">Uncharacterized protein</fullName>
    </submittedName>
</protein>
<name>A0AAW1CMD1_9HEMI</name>
<evidence type="ECO:0000256" key="1">
    <source>
        <dbReference type="SAM" id="MobiDB-lite"/>
    </source>
</evidence>
<organism evidence="3 4">
    <name type="scientific">Rhynocoris fuscipes</name>
    <dbReference type="NCBI Taxonomy" id="488301"/>
    <lineage>
        <taxon>Eukaryota</taxon>
        <taxon>Metazoa</taxon>
        <taxon>Ecdysozoa</taxon>
        <taxon>Arthropoda</taxon>
        <taxon>Hexapoda</taxon>
        <taxon>Insecta</taxon>
        <taxon>Pterygota</taxon>
        <taxon>Neoptera</taxon>
        <taxon>Paraneoptera</taxon>
        <taxon>Hemiptera</taxon>
        <taxon>Heteroptera</taxon>
        <taxon>Panheteroptera</taxon>
        <taxon>Cimicomorpha</taxon>
        <taxon>Reduviidae</taxon>
        <taxon>Harpactorinae</taxon>
        <taxon>Harpactorini</taxon>
        <taxon>Rhynocoris</taxon>
    </lineage>
</organism>
<gene>
    <name evidence="3" type="ORF">O3M35_003254</name>
</gene>
<evidence type="ECO:0000313" key="3">
    <source>
        <dbReference type="EMBL" id="KAK9498674.1"/>
    </source>
</evidence>
<dbReference type="AlphaFoldDB" id="A0AAW1CMD1"/>
<keyword evidence="2" id="KW-0732">Signal</keyword>
<keyword evidence="4" id="KW-1185">Reference proteome</keyword>
<reference evidence="3 4" key="1">
    <citation type="submission" date="2022-12" db="EMBL/GenBank/DDBJ databases">
        <title>Chromosome-level genome assembly of true bugs.</title>
        <authorList>
            <person name="Ma L."/>
            <person name="Li H."/>
        </authorList>
    </citation>
    <scope>NUCLEOTIDE SEQUENCE [LARGE SCALE GENOMIC DNA]</scope>
    <source>
        <strain evidence="3">Lab_2022b</strain>
    </source>
</reference>
<feature type="chain" id="PRO_5043317940" evidence="2">
    <location>
        <begin position="22"/>
        <end position="197"/>
    </location>
</feature>
<evidence type="ECO:0000313" key="4">
    <source>
        <dbReference type="Proteomes" id="UP001461498"/>
    </source>
</evidence>
<feature type="region of interest" description="Disordered" evidence="1">
    <location>
        <begin position="127"/>
        <end position="177"/>
    </location>
</feature>
<accession>A0AAW1CMD1</accession>
<comment type="caution">
    <text evidence="3">The sequence shown here is derived from an EMBL/GenBank/DDBJ whole genome shotgun (WGS) entry which is preliminary data.</text>
</comment>